<gene>
    <name evidence="5" type="ORF">ABIE08_004039</name>
</gene>
<dbReference type="PRINTS" id="PR00080">
    <property type="entry name" value="SDRFAMILY"/>
</dbReference>
<dbReference type="PANTHER" id="PTHR44196:SF1">
    <property type="entry name" value="DEHYDROGENASE_REDUCTASE SDR FAMILY MEMBER 7B"/>
    <property type="match status" value="1"/>
</dbReference>
<dbReference type="PANTHER" id="PTHR44196">
    <property type="entry name" value="DEHYDROGENASE/REDUCTASE SDR FAMILY MEMBER 7B"/>
    <property type="match status" value="1"/>
</dbReference>
<evidence type="ECO:0000256" key="4">
    <source>
        <dbReference type="SAM" id="Phobius"/>
    </source>
</evidence>
<name>A0ABV2R458_9HYPH</name>
<proteinExistence type="inferred from homology"/>
<evidence type="ECO:0000256" key="3">
    <source>
        <dbReference type="RuleBase" id="RU000363"/>
    </source>
</evidence>
<evidence type="ECO:0000256" key="1">
    <source>
        <dbReference type="ARBA" id="ARBA00006484"/>
    </source>
</evidence>
<accession>A0ABV2R458</accession>
<comment type="similarity">
    <text evidence="1 3">Belongs to the short-chain dehydrogenases/reductases (SDR) family.</text>
</comment>
<feature type="transmembrane region" description="Helical" evidence="4">
    <location>
        <begin position="235"/>
        <end position="255"/>
    </location>
</feature>
<dbReference type="SUPFAM" id="SSF51735">
    <property type="entry name" value="NAD(P)-binding Rossmann-fold domains"/>
    <property type="match status" value="1"/>
</dbReference>
<dbReference type="InterPro" id="IPR036291">
    <property type="entry name" value="NAD(P)-bd_dom_sf"/>
</dbReference>
<keyword evidence="4" id="KW-0812">Transmembrane</keyword>
<evidence type="ECO:0000256" key="2">
    <source>
        <dbReference type="ARBA" id="ARBA00023002"/>
    </source>
</evidence>
<dbReference type="EMBL" id="JBEPSM010000004">
    <property type="protein sequence ID" value="MET4636081.1"/>
    <property type="molecule type" value="Genomic_DNA"/>
</dbReference>
<dbReference type="Pfam" id="PF00106">
    <property type="entry name" value="adh_short"/>
    <property type="match status" value="1"/>
</dbReference>
<dbReference type="Gene3D" id="3.40.50.720">
    <property type="entry name" value="NAD(P)-binding Rossmann-like Domain"/>
    <property type="match status" value="1"/>
</dbReference>
<keyword evidence="4" id="KW-1133">Transmembrane helix</keyword>
<keyword evidence="4" id="KW-0472">Membrane</keyword>
<protein>
    <submittedName>
        <fullName evidence="5">NAD(P)-dependent dehydrogenase (Short-subunit alcohol dehydrogenase family)</fullName>
    </submittedName>
</protein>
<dbReference type="InterPro" id="IPR002347">
    <property type="entry name" value="SDR_fam"/>
</dbReference>
<keyword evidence="6" id="KW-1185">Reference proteome</keyword>
<evidence type="ECO:0000313" key="5">
    <source>
        <dbReference type="EMBL" id="MET4636081.1"/>
    </source>
</evidence>
<sequence>MPITTTPDHPSATRAPSGRVAWVTGAGSGIGRALARRLAQEGWNVAISARTVQDLETLADEMPDRLHPFPLDVTDAAASDDTVAQIEDRLGPIDLAVLNAGTYRRDAVYSFDLAAFRRTVDVNLMGTVHCLAPLMRGMVARQAGHIAVVSSVVGYVGLPGAMAYGATKAALINMCEALYPQLSGRQVRLSVINPGFVDTPLTQQNDFPMPFLISVDAAVDHIMAGLKSRRFEIAFPWKMVLSLKLLALLPSRLFFAITRKMVR</sequence>
<organism evidence="5 6">
    <name type="scientific">Kaistia defluvii</name>
    <dbReference type="NCBI Taxonomy" id="410841"/>
    <lineage>
        <taxon>Bacteria</taxon>
        <taxon>Pseudomonadati</taxon>
        <taxon>Pseudomonadota</taxon>
        <taxon>Alphaproteobacteria</taxon>
        <taxon>Hyphomicrobiales</taxon>
        <taxon>Kaistiaceae</taxon>
        <taxon>Kaistia</taxon>
    </lineage>
</organism>
<dbReference type="Proteomes" id="UP001549321">
    <property type="component" value="Unassembled WGS sequence"/>
</dbReference>
<reference evidence="5 6" key="1">
    <citation type="submission" date="2024-06" db="EMBL/GenBank/DDBJ databases">
        <title>Sorghum-associated microbial communities from plants grown in Nebraska, USA.</title>
        <authorList>
            <person name="Schachtman D."/>
        </authorList>
    </citation>
    <scope>NUCLEOTIDE SEQUENCE [LARGE SCALE GENOMIC DNA]</scope>
    <source>
        <strain evidence="5 6">3207</strain>
    </source>
</reference>
<dbReference type="PRINTS" id="PR00081">
    <property type="entry name" value="GDHRDH"/>
</dbReference>
<evidence type="ECO:0000313" key="6">
    <source>
        <dbReference type="Proteomes" id="UP001549321"/>
    </source>
</evidence>
<keyword evidence="2" id="KW-0560">Oxidoreductase</keyword>
<dbReference type="RefSeq" id="WP_354553633.1">
    <property type="nucleotide sequence ID" value="NZ_JBEPSM010000004.1"/>
</dbReference>
<comment type="caution">
    <text evidence="5">The sequence shown here is derived from an EMBL/GenBank/DDBJ whole genome shotgun (WGS) entry which is preliminary data.</text>
</comment>